<organism evidence="1 2">
    <name type="scientific">Candidatus Enterousia avistercoris</name>
    <dbReference type="NCBI Taxonomy" id="2840788"/>
    <lineage>
        <taxon>Bacteria</taxon>
        <taxon>Pseudomonadati</taxon>
        <taxon>Pseudomonadota</taxon>
        <taxon>Alphaproteobacteria</taxon>
        <taxon>Candidatus Enterousia</taxon>
    </lineage>
</organism>
<accession>A0A9D9DEU1</accession>
<dbReference type="AlphaFoldDB" id="A0A9D9DEU1"/>
<dbReference type="EMBL" id="JADINC010000046">
    <property type="protein sequence ID" value="MBO8425412.1"/>
    <property type="molecule type" value="Genomic_DNA"/>
</dbReference>
<reference evidence="1" key="1">
    <citation type="submission" date="2020-10" db="EMBL/GenBank/DDBJ databases">
        <authorList>
            <person name="Gilroy R."/>
        </authorList>
    </citation>
    <scope>NUCLEOTIDE SEQUENCE</scope>
    <source>
        <strain evidence="1">8207</strain>
    </source>
</reference>
<gene>
    <name evidence="1" type="ORF">IAC69_02945</name>
</gene>
<sequence length="252" mass="28727">MKYTAEQILSILKSAERNITKSVIKDGKLFINEIVIRMLASGTTLCINDHIIDMSINPEIRRRVSRIMEKAIKLDLYKQEVRNFFQRVSNYITVNKGLDKMSDGEIAAWFALDKLTQNKRYVYIEPAKTEDNGNTLRFSDTKLYNISADSAHGVVMDMVQKKTPTSINNAEFKTLADSTLYRIGFGNVFLYQLAPIGERGDFIMTIGPKIISITPKSNRHLYNRAYSTFMNVLADGLRVPLLRALSSRDKSR</sequence>
<evidence type="ECO:0000313" key="1">
    <source>
        <dbReference type="EMBL" id="MBO8425412.1"/>
    </source>
</evidence>
<evidence type="ECO:0000313" key="2">
    <source>
        <dbReference type="Proteomes" id="UP000823630"/>
    </source>
</evidence>
<dbReference type="Proteomes" id="UP000823630">
    <property type="component" value="Unassembled WGS sequence"/>
</dbReference>
<proteinExistence type="predicted"/>
<comment type="caution">
    <text evidence="1">The sequence shown here is derived from an EMBL/GenBank/DDBJ whole genome shotgun (WGS) entry which is preliminary data.</text>
</comment>
<protein>
    <submittedName>
        <fullName evidence="1">Uncharacterized protein</fullName>
    </submittedName>
</protein>
<reference evidence="1" key="2">
    <citation type="journal article" date="2021" name="PeerJ">
        <title>Extensive microbial diversity within the chicken gut microbiome revealed by metagenomics and culture.</title>
        <authorList>
            <person name="Gilroy R."/>
            <person name="Ravi A."/>
            <person name="Getino M."/>
            <person name="Pursley I."/>
            <person name="Horton D.L."/>
            <person name="Alikhan N.F."/>
            <person name="Baker D."/>
            <person name="Gharbi K."/>
            <person name="Hall N."/>
            <person name="Watson M."/>
            <person name="Adriaenssens E.M."/>
            <person name="Foster-Nyarko E."/>
            <person name="Jarju S."/>
            <person name="Secka A."/>
            <person name="Antonio M."/>
            <person name="Oren A."/>
            <person name="Chaudhuri R.R."/>
            <person name="La Ragione R."/>
            <person name="Hildebrand F."/>
            <person name="Pallen M.J."/>
        </authorList>
    </citation>
    <scope>NUCLEOTIDE SEQUENCE</scope>
    <source>
        <strain evidence="1">8207</strain>
    </source>
</reference>
<name>A0A9D9DEU1_9PROT</name>